<dbReference type="OrthoDB" id="10001018at2"/>
<dbReference type="AlphaFoldDB" id="C8VX53"/>
<keyword evidence="1" id="KW-0175">Coiled coil</keyword>
<dbReference type="HOGENOM" id="CLU_2166862_0_0_9"/>
<reference evidence="2 3" key="1">
    <citation type="journal article" date="2009" name="Stand. Genomic Sci.">
        <title>Complete genome sequence of Desulfotomaculum acetoxidans type strain (5575).</title>
        <authorList>
            <person name="Spring S."/>
            <person name="Lapidus A."/>
            <person name="Schroder M."/>
            <person name="Gleim D."/>
            <person name="Sims D."/>
            <person name="Meincke L."/>
            <person name="Glavina Del Rio T."/>
            <person name="Tice H."/>
            <person name="Copeland A."/>
            <person name="Cheng J.F."/>
            <person name="Lucas S."/>
            <person name="Chen F."/>
            <person name="Nolan M."/>
            <person name="Bruce D."/>
            <person name="Goodwin L."/>
            <person name="Pitluck S."/>
            <person name="Ivanova N."/>
            <person name="Mavromatis K."/>
            <person name="Mikhailova N."/>
            <person name="Pati A."/>
            <person name="Chen A."/>
            <person name="Palaniappan K."/>
            <person name="Land M."/>
            <person name="Hauser L."/>
            <person name="Chang Y.J."/>
            <person name="Jeffries C.D."/>
            <person name="Chain P."/>
            <person name="Saunders E."/>
            <person name="Brettin T."/>
            <person name="Detter J.C."/>
            <person name="Goker M."/>
            <person name="Bristow J."/>
            <person name="Eisen J.A."/>
            <person name="Markowitz V."/>
            <person name="Hugenholtz P."/>
            <person name="Kyrpides N.C."/>
            <person name="Klenk H.P."/>
            <person name="Han C."/>
        </authorList>
    </citation>
    <scope>NUCLEOTIDE SEQUENCE [LARGE SCALE GENOMIC DNA]</scope>
    <source>
        <strain evidence="3">ATCC 49208 / DSM 771 / VKM B-1644</strain>
    </source>
</reference>
<evidence type="ECO:0000256" key="1">
    <source>
        <dbReference type="SAM" id="Coils"/>
    </source>
</evidence>
<sequence>MKTRTFKIIMRKTLNEVESLKSRMEALEEKLMELEACRHSESVVAAVPEEVQEQVVNRSDLVARDKEFLRKISIIKQTQMIIRAKYEEQKQKRRPIWEKIIPRWIIVKNP</sequence>
<dbReference type="KEGG" id="dae:Dtox_1776"/>
<evidence type="ECO:0000313" key="3">
    <source>
        <dbReference type="Proteomes" id="UP000002217"/>
    </source>
</evidence>
<organism evidence="2 3">
    <name type="scientific">Desulfofarcimen acetoxidans (strain ATCC 49208 / DSM 771 / KCTC 5769 / VKM B-1644 / 5575)</name>
    <name type="common">Desulfotomaculum acetoxidans</name>
    <dbReference type="NCBI Taxonomy" id="485916"/>
    <lineage>
        <taxon>Bacteria</taxon>
        <taxon>Bacillati</taxon>
        <taxon>Bacillota</taxon>
        <taxon>Clostridia</taxon>
        <taxon>Eubacteriales</taxon>
        <taxon>Peptococcaceae</taxon>
        <taxon>Desulfofarcimen</taxon>
    </lineage>
</organism>
<dbReference type="EMBL" id="CP001720">
    <property type="protein sequence ID" value="ACV62629.1"/>
    <property type="molecule type" value="Genomic_DNA"/>
</dbReference>
<name>C8VX53_DESAS</name>
<feature type="coiled-coil region" evidence="1">
    <location>
        <begin position="10"/>
        <end position="37"/>
    </location>
</feature>
<proteinExistence type="predicted"/>
<dbReference type="Proteomes" id="UP000002217">
    <property type="component" value="Chromosome"/>
</dbReference>
<keyword evidence="3" id="KW-1185">Reference proteome</keyword>
<gene>
    <name evidence="2" type="ordered locus">Dtox_1776</name>
</gene>
<dbReference type="RefSeq" id="WP_015757340.1">
    <property type="nucleotide sequence ID" value="NC_013216.1"/>
</dbReference>
<protein>
    <submittedName>
        <fullName evidence="2">Uncharacterized protein</fullName>
    </submittedName>
</protein>
<accession>C8VX53</accession>
<evidence type="ECO:0000313" key="2">
    <source>
        <dbReference type="EMBL" id="ACV62629.1"/>
    </source>
</evidence>